<dbReference type="Proteomes" id="UP000307378">
    <property type="component" value="Unassembled WGS sequence"/>
</dbReference>
<dbReference type="InterPro" id="IPR009875">
    <property type="entry name" value="PilZ_domain"/>
</dbReference>
<name>A0A4S8PNQ5_9HYPH</name>
<dbReference type="EMBL" id="STGU01000015">
    <property type="protein sequence ID" value="THV32530.1"/>
    <property type="molecule type" value="Genomic_DNA"/>
</dbReference>
<feature type="domain" description="PilZ" evidence="1">
    <location>
        <begin position="9"/>
        <end position="90"/>
    </location>
</feature>
<proteinExistence type="predicted"/>
<dbReference type="SUPFAM" id="SSF141371">
    <property type="entry name" value="PilZ domain-like"/>
    <property type="match status" value="1"/>
</dbReference>
<reference evidence="2 3" key="1">
    <citation type="submission" date="2019-04" db="EMBL/GenBank/DDBJ databases">
        <title>genome sequence of strain W3.</title>
        <authorList>
            <person name="Gao J."/>
            <person name="Sun J."/>
        </authorList>
    </citation>
    <scope>NUCLEOTIDE SEQUENCE [LARGE SCALE GENOMIC DNA]</scope>
    <source>
        <strain evidence="2 3">W3</strain>
    </source>
</reference>
<protein>
    <submittedName>
        <fullName evidence="2">PilZ domain-containing protein</fullName>
    </submittedName>
</protein>
<dbReference type="RefSeq" id="WP_136542859.1">
    <property type="nucleotide sequence ID" value="NZ_STGU01000015.1"/>
</dbReference>
<gene>
    <name evidence="2" type="ORF">FAA86_20290</name>
</gene>
<evidence type="ECO:0000313" key="3">
    <source>
        <dbReference type="Proteomes" id="UP000307378"/>
    </source>
</evidence>
<dbReference type="AlphaFoldDB" id="A0A4S8PNQ5"/>
<comment type="caution">
    <text evidence="2">The sequence shown here is derived from an EMBL/GenBank/DDBJ whole genome shotgun (WGS) entry which is preliminary data.</text>
</comment>
<accession>A0A4S8PNQ5</accession>
<dbReference type="Gene3D" id="2.40.10.220">
    <property type="entry name" value="predicted glycosyltransferase like domains"/>
    <property type="match status" value="1"/>
</dbReference>
<organism evidence="2 3">
    <name type="scientific">Rhizobium rosettiformans W3</name>
    <dbReference type="NCBI Taxonomy" id="538378"/>
    <lineage>
        <taxon>Bacteria</taxon>
        <taxon>Pseudomonadati</taxon>
        <taxon>Pseudomonadota</taxon>
        <taxon>Alphaproteobacteria</taxon>
        <taxon>Hyphomicrobiales</taxon>
        <taxon>Rhizobiaceae</taxon>
        <taxon>Rhizobium/Agrobacterium group</taxon>
        <taxon>Rhizobium</taxon>
    </lineage>
</organism>
<dbReference type="GO" id="GO:0035438">
    <property type="term" value="F:cyclic-di-GMP binding"/>
    <property type="evidence" value="ECO:0007669"/>
    <property type="project" value="InterPro"/>
</dbReference>
<evidence type="ECO:0000313" key="2">
    <source>
        <dbReference type="EMBL" id="THV32530.1"/>
    </source>
</evidence>
<evidence type="ECO:0000259" key="1">
    <source>
        <dbReference type="Pfam" id="PF07238"/>
    </source>
</evidence>
<dbReference type="Pfam" id="PF07238">
    <property type="entry name" value="PilZ"/>
    <property type="match status" value="1"/>
</dbReference>
<sequence length="111" mass="12333">MSNNLGMDVRKAPRSRCRIDSKVRYFKQEADGRVINISRSGLALELASKLQAAAGSPVVIENDDIGLLEGVVRWNYGGRIGIMFKPNSNSIAKVAAYFRNFHQEVRPVLRG</sequence>